<dbReference type="Proteomes" id="UP001271723">
    <property type="component" value="Unassembled WGS sequence"/>
</dbReference>
<evidence type="ECO:0000256" key="1">
    <source>
        <dbReference type="SAM" id="MobiDB-lite"/>
    </source>
</evidence>
<reference evidence="3 4" key="1">
    <citation type="journal article" date="2023" name="Microb. Genom.">
        <title>Mesoterricola silvestris gen. nov., sp. nov., Mesoterricola sediminis sp. nov., Geothrix oryzae sp. nov., Geothrix edaphica sp. nov., Geothrix rubra sp. nov., and Geothrix limicola sp. nov., six novel members of Acidobacteriota isolated from soils.</title>
        <authorList>
            <person name="Weisberg A.J."/>
            <person name="Pearce E."/>
            <person name="Kramer C.G."/>
            <person name="Chang J.H."/>
            <person name="Clarke C.R."/>
        </authorList>
    </citation>
    <scope>NUCLEOTIDE SEQUENCE [LARGE SCALE GENOMIC DNA]</scope>
    <source>
        <strain evidence="3 4">NRRL_B-2795</strain>
    </source>
</reference>
<gene>
    <name evidence="3" type="ORF">PV517_34130</name>
</gene>
<protein>
    <recommendedName>
        <fullName evidence="5">Lipoprotein</fullName>
    </recommendedName>
</protein>
<feature type="transmembrane region" description="Helical" evidence="2">
    <location>
        <begin position="70"/>
        <end position="92"/>
    </location>
</feature>
<comment type="caution">
    <text evidence="3">The sequence shown here is derived from an EMBL/GenBank/DDBJ whole genome shotgun (WGS) entry which is preliminary data.</text>
</comment>
<accession>A0ABU4LD44</accession>
<dbReference type="RefSeq" id="WP_267299739.1">
    <property type="nucleotide sequence ID" value="NZ_JAGJBZ010000003.1"/>
</dbReference>
<keyword evidence="2" id="KW-0472">Membrane</keyword>
<proteinExistence type="predicted"/>
<sequence length="275" mass="28293">MNKQPHGTPAPHDTLLAGLAPLDAAPPTDPTAAEIDREETLLRTILADTEPPGRSVRPGPRRPLVRRVSFTLAGALAAGLAVVTATGGLSGLPGRGSQGPLSSAELASWTGTPSSLESAGEEGTAAEKVCLDRTEDYGPGPAEVSNADIRGSVASMVVDRGGDTVYCLAASDGTYITMGISPVSELPGDGIDVDTLGARGEGDGQFNYVLGSVGADVEKVTVRDHGHTVHATIQDGRWTAWWPQGDPLGLIAGTVTVTLTDGTTRTFEGEELPYS</sequence>
<evidence type="ECO:0000313" key="3">
    <source>
        <dbReference type="EMBL" id="MDX2913692.1"/>
    </source>
</evidence>
<keyword evidence="2" id="KW-0812">Transmembrane</keyword>
<keyword evidence="2" id="KW-1133">Transmembrane helix</keyword>
<dbReference type="EMBL" id="JARAVY010000016">
    <property type="protein sequence ID" value="MDX2913692.1"/>
    <property type="molecule type" value="Genomic_DNA"/>
</dbReference>
<keyword evidence="4" id="KW-1185">Reference proteome</keyword>
<evidence type="ECO:0000313" key="4">
    <source>
        <dbReference type="Proteomes" id="UP001271723"/>
    </source>
</evidence>
<feature type="region of interest" description="Disordered" evidence="1">
    <location>
        <begin position="89"/>
        <end position="123"/>
    </location>
</feature>
<name>A0ABU4LD44_9ACTN</name>
<evidence type="ECO:0008006" key="5">
    <source>
        <dbReference type="Google" id="ProtNLM"/>
    </source>
</evidence>
<feature type="compositionally biased region" description="Low complexity" evidence="1">
    <location>
        <begin position="13"/>
        <end position="33"/>
    </location>
</feature>
<feature type="region of interest" description="Disordered" evidence="1">
    <location>
        <begin position="1"/>
        <end position="33"/>
    </location>
</feature>
<organism evidence="3 4">
    <name type="scientific">Streptomyces griseiscabiei</name>
    <dbReference type="NCBI Taxonomy" id="2993540"/>
    <lineage>
        <taxon>Bacteria</taxon>
        <taxon>Bacillati</taxon>
        <taxon>Actinomycetota</taxon>
        <taxon>Actinomycetes</taxon>
        <taxon>Kitasatosporales</taxon>
        <taxon>Streptomycetaceae</taxon>
        <taxon>Streptomyces</taxon>
    </lineage>
</organism>
<evidence type="ECO:0000256" key="2">
    <source>
        <dbReference type="SAM" id="Phobius"/>
    </source>
</evidence>